<feature type="coiled-coil region" evidence="1">
    <location>
        <begin position="33"/>
        <end position="94"/>
    </location>
</feature>
<feature type="non-terminal residue" evidence="3">
    <location>
        <position position="243"/>
    </location>
</feature>
<reference evidence="3 4" key="1">
    <citation type="submission" date="2017-03" db="EMBL/GenBank/DDBJ databases">
        <title>Genome Survey of Euroglyphus maynei.</title>
        <authorList>
            <person name="Arlian L.G."/>
            <person name="Morgan M.S."/>
            <person name="Rider S.D."/>
        </authorList>
    </citation>
    <scope>NUCLEOTIDE SEQUENCE [LARGE SCALE GENOMIC DNA]</scope>
    <source>
        <strain evidence="3">Arlian Lab</strain>
        <tissue evidence="3">Whole body</tissue>
    </source>
</reference>
<feature type="region of interest" description="Disordered" evidence="2">
    <location>
        <begin position="1"/>
        <end position="21"/>
    </location>
</feature>
<sequence length="243" mass="27804">MFDKIEAPKRKRGERGEETTQDLIVKKYSAERMKELEQGMKEKFKEIIELNKILDKLNSSNYDENYLRKLSSDIQKREQQKKDEEIEYKKWLSEREMKLSQISMKFRAGTMPVRQSAIKSDIVIPKEEQTIGEKIIDVEKEKLPESEILGNTILEDNNNAVSIDSGKSTSRASIVQNQAAVFSPKTENNSEEYVSDKNKNEDIKPTIENDDKSIETSRNNVAKRADTSEITAVDVESDSASSS</sequence>
<feature type="region of interest" description="Disordered" evidence="2">
    <location>
        <begin position="178"/>
        <end position="243"/>
    </location>
</feature>
<keyword evidence="1" id="KW-0175">Coiled coil</keyword>
<feature type="compositionally biased region" description="Basic and acidic residues" evidence="2">
    <location>
        <begin position="194"/>
        <end position="215"/>
    </location>
</feature>
<name>A0A1Y3AZZ4_EURMA</name>
<accession>A0A1Y3AZZ4</accession>
<dbReference type="Proteomes" id="UP000194236">
    <property type="component" value="Unassembled WGS sequence"/>
</dbReference>
<protein>
    <submittedName>
        <fullName evidence="3">Bromodomain-containing 8-like protein</fullName>
    </submittedName>
</protein>
<dbReference type="AlphaFoldDB" id="A0A1Y3AZZ4"/>
<gene>
    <name evidence="3" type="ORF">BLA29_003131</name>
</gene>
<evidence type="ECO:0000256" key="1">
    <source>
        <dbReference type="SAM" id="Coils"/>
    </source>
</evidence>
<feature type="compositionally biased region" description="Low complexity" evidence="2">
    <location>
        <begin position="232"/>
        <end position="243"/>
    </location>
</feature>
<evidence type="ECO:0000256" key="2">
    <source>
        <dbReference type="SAM" id="MobiDB-lite"/>
    </source>
</evidence>
<keyword evidence="4" id="KW-1185">Reference proteome</keyword>
<dbReference type="OrthoDB" id="1742084at2759"/>
<proteinExistence type="predicted"/>
<dbReference type="EMBL" id="MUJZ01048635">
    <property type="protein sequence ID" value="OTF74109.1"/>
    <property type="molecule type" value="Genomic_DNA"/>
</dbReference>
<comment type="caution">
    <text evidence="3">The sequence shown here is derived from an EMBL/GenBank/DDBJ whole genome shotgun (WGS) entry which is preliminary data.</text>
</comment>
<evidence type="ECO:0000313" key="4">
    <source>
        <dbReference type="Proteomes" id="UP000194236"/>
    </source>
</evidence>
<organism evidence="3 4">
    <name type="scientific">Euroglyphus maynei</name>
    <name type="common">Mayne's house dust mite</name>
    <dbReference type="NCBI Taxonomy" id="6958"/>
    <lineage>
        <taxon>Eukaryota</taxon>
        <taxon>Metazoa</taxon>
        <taxon>Ecdysozoa</taxon>
        <taxon>Arthropoda</taxon>
        <taxon>Chelicerata</taxon>
        <taxon>Arachnida</taxon>
        <taxon>Acari</taxon>
        <taxon>Acariformes</taxon>
        <taxon>Sarcoptiformes</taxon>
        <taxon>Astigmata</taxon>
        <taxon>Psoroptidia</taxon>
        <taxon>Analgoidea</taxon>
        <taxon>Pyroglyphidae</taxon>
        <taxon>Pyroglyphinae</taxon>
        <taxon>Euroglyphus</taxon>
    </lineage>
</organism>
<evidence type="ECO:0000313" key="3">
    <source>
        <dbReference type="EMBL" id="OTF74109.1"/>
    </source>
</evidence>